<dbReference type="Pfam" id="PF04917">
    <property type="entry name" value="Shufflon_N"/>
    <property type="match status" value="1"/>
</dbReference>
<dbReference type="Proteomes" id="UP000437862">
    <property type="component" value="Chromosome"/>
</dbReference>
<evidence type="ECO:0000313" key="2">
    <source>
        <dbReference type="EMBL" id="QGZ42153.1"/>
    </source>
</evidence>
<proteinExistence type="predicted"/>
<protein>
    <submittedName>
        <fullName evidence="2">Shufflon system plasmid conjugative transfer pilus tip adhesin PilV</fullName>
    </submittedName>
</protein>
<dbReference type="SUPFAM" id="SSF54523">
    <property type="entry name" value="Pili subunits"/>
    <property type="match status" value="1"/>
</dbReference>
<dbReference type="EMBL" id="CP046904">
    <property type="protein sequence ID" value="QGZ42153.1"/>
    <property type="molecule type" value="Genomic_DNA"/>
</dbReference>
<dbReference type="InterPro" id="IPR012902">
    <property type="entry name" value="N_methyl_site"/>
</dbReference>
<evidence type="ECO:0000259" key="1">
    <source>
        <dbReference type="Pfam" id="PF04917"/>
    </source>
</evidence>
<organism evidence="2 3">
    <name type="scientific">Pseudoduganella flava</name>
    <dbReference type="NCBI Taxonomy" id="871742"/>
    <lineage>
        <taxon>Bacteria</taxon>
        <taxon>Pseudomonadati</taxon>
        <taxon>Pseudomonadota</taxon>
        <taxon>Betaproteobacteria</taxon>
        <taxon>Burkholderiales</taxon>
        <taxon>Oxalobacteraceae</taxon>
        <taxon>Telluria group</taxon>
        <taxon>Pseudoduganella</taxon>
    </lineage>
</organism>
<evidence type="ECO:0000313" key="3">
    <source>
        <dbReference type="Proteomes" id="UP000437862"/>
    </source>
</evidence>
<gene>
    <name evidence="2" type="primary">pilV</name>
    <name evidence="2" type="ORF">GO485_26000</name>
</gene>
<reference evidence="2 3" key="1">
    <citation type="submission" date="2019-12" db="EMBL/GenBank/DDBJ databases">
        <title>Draft Genome Sequences of Six Type Strains of the Genus Massilia.</title>
        <authorList>
            <person name="Miess H."/>
            <person name="Frediansyah A."/>
            <person name="Goeker M."/>
            <person name="Gross H."/>
        </authorList>
    </citation>
    <scope>NUCLEOTIDE SEQUENCE [LARGE SCALE GENOMIC DNA]</scope>
    <source>
        <strain evidence="2 3">DSM 26639</strain>
    </source>
</reference>
<keyword evidence="3" id="KW-1185">Reference proteome</keyword>
<dbReference type="InterPro" id="IPR045584">
    <property type="entry name" value="Pilin-like"/>
</dbReference>
<dbReference type="PROSITE" id="PS00409">
    <property type="entry name" value="PROKAR_NTER_METHYL"/>
    <property type="match status" value="1"/>
</dbReference>
<accession>A0ABX6FXR1</accession>
<feature type="domain" description="Bacterial shufflon protein N-terminal" evidence="1">
    <location>
        <begin position="43"/>
        <end position="252"/>
    </location>
</feature>
<dbReference type="NCBIfam" id="TIGR02532">
    <property type="entry name" value="IV_pilin_GFxxxE"/>
    <property type="match status" value="1"/>
</dbReference>
<dbReference type="InterPro" id="IPR007001">
    <property type="entry name" value="Shufflon_N"/>
</dbReference>
<name>A0ABX6FXR1_9BURK</name>
<dbReference type="Pfam" id="PF07963">
    <property type="entry name" value="N_methyl"/>
    <property type="match status" value="1"/>
</dbReference>
<sequence>MRSAMNRSLHNGGFTLVELLATLAIGALLLAGLAGLVQGSLDDMKGQQAAYYQEQVAAAAREYLRANAAPLAVQAGTPATIVPVTVAQLRTARLLPDSFLDTNSYRQRTCVLVRQPDPVNWPRRFDALVVTSGGDPIGDKDIAAVAAQAGSGAGYIAATAPGTARGTAWQMQTTVYRGVTCTGSPGPALQGTAADAGHLVTSVFHDGAAQQPADYLYRSAVPGRPEVNRMNTALRFGVDALVTAGTSCLNEAGVAVPGIAMDNATRKLLTCGADGNWSQPSSWKDPVDTYATLTALPGSTAGDVRMVTSLSRAFTYDGAGWVALAVDQLGNFNVPGRSSANELWARQHVESEGGIHAKDHINTDRDINVGQDVLVKRNVEVDRDVVVKHMLQSKGVLVDSWLSSPAVSLGLVLAPGAACNYEEMDPEEGKVVIVYPYGTVVMDAAQRPLICGPDNTFRYSNGQYTIN</sequence>